<evidence type="ECO:0000256" key="7">
    <source>
        <dbReference type="ARBA" id="ARBA00022729"/>
    </source>
</evidence>
<keyword evidence="5" id="KW-0410">Iron transport</keyword>
<gene>
    <name evidence="18" type="ORF">EDF85_1236</name>
</gene>
<evidence type="ECO:0000256" key="13">
    <source>
        <dbReference type="ARBA" id="ARBA00023237"/>
    </source>
</evidence>
<feature type="signal peptide" evidence="16">
    <location>
        <begin position="1"/>
        <end position="38"/>
    </location>
</feature>
<dbReference type="Proteomes" id="UP000269115">
    <property type="component" value="Unassembled WGS sequence"/>
</dbReference>
<feature type="chain" id="PRO_5040860802" evidence="16">
    <location>
        <begin position="39"/>
        <end position="815"/>
    </location>
</feature>
<dbReference type="PANTHER" id="PTHR32552">
    <property type="entry name" value="FERRICHROME IRON RECEPTOR-RELATED"/>
    <property type="match status" value="1"/>
</dbReference>
<evidence type="ECO:0000256" key="12">
    <source>
        <dbReference type="ARBA" id="ARBA00023170"/>
    </source>
</evidence>
<comment type="caution">
    <text evidence="18">The sequence shown here is derived from an EMBL/GenBank/DDBJ whole genome shotgun (WGS) entry which is preliminary data.</text>
</comment>
<evidence type="ECO:0000256" key="2">
    <source>
        <dbReference type="ARBA" id="ARBA00009810"/>
    </source>
</evidence>
<evidence type="ECO:0000256" key="11">
    <source>
        <dbReference type="ARBA" id="ARBA00023136"/>
    </source>
</evidence>
<dbReference type="GO" id="GO:0015891">
    <property type="term" value="P:siderophore transport"/>
    <property type="evidence" value="ECO:0007669"/>
    <property type="project" value="InterPro"/>
</dbReference>
<evidence type="ECO:0000256" key="16">
    <source>
        <dbReference type="SAM" id="SignalP"/>
    </source>
</evidence>
<comment type="similarity">
    <text evidence="2 14 15">Belongs to the TonB-dependent receptor family.</text>
</comment>
<keyword evidence="13 14" id="KW-0998">Cell outer membrane</keyword>
<evidence type="ECO:0000256" key="10">
    <source>
        <dbReference type="ARBA" id="ARBA00023077"/>
    </source>
</evidence>
<dbReference type="InterPro" id="IPR011662">
    <property type="entry name" value="Secretin/TonB_short_N"/>
</dbReference>
<dbReference type="Gene3D" id="3.55.50.30">
    <property type="match status" value="1"/>
</dbReference>
<dbReference type="Pfam" id="PF00593">
    <property type="entry name" value="TonB_dep_Rec_b-barrel"/>
    <property type="match status" value="1"/>
</dbReference>
<evidence type="ECO:0000256" key="8">
    <source>
        <dbReference type="ARBA" id="ARBA00023004"/>
    </source>
</evidence>
<dbReference type="SMART" id="SM00965">
    <property type="entry name" value="STN"/>
    <property type="match status" value="1"/>
</dbReference>
<keyword evidence="7 16" id="KW-0732">Signal</keyword>
<keyword evidence="10 15" id="KW-0798">TonB box</keyword>
<reference evidence="18 19" key="1">
    <citation type="submission" date="2018-11" db="EMBL/GenBank/DDBJ databases">
        <title>Genomic analyses of the natural microbiome of Caenorhabditis elegans.</title>
        <authorList>
            <person name="Samuel B."/>
        </authorList>
    </citation>
    <scope>NUCLEOTIDE SEQUENCE [LARGE SCALE GENOMIC DNA]</scope>
    <source>
        <strain evidence="18 19">BIGb0473</strain>
    </source>
</reference>
<dbReference type="InterPro" id="IPR039426">
    <property type="entry name" value="TonB-dep_rcpt-like"/>
</dbReference>
<keyword evidence="8" id="KW-0408">Iron</keyword>
<keyword evidence="12 18" id="KW-0675">Receptor</keyword>
<feature type="domain" description="Secretin/TonB short N-terminal" evidence="17">
    <location>
        <begin position="73"/>
        <end position="124"/>
    </location>
</feature>
<dbReference type="InterPro" id="IPR000531">
    <property type="entry name" value="Beta-barrel_TonB"/>
</dbReference>
<evidence type="ECO:0000256" key="4">
    <source>
        <dbReference type="ARBA" id="ARBA00022452"/>
    </source>
</evidence>
<dbReference type="EMBL" id="RJUR01000011">
    <property type="protein sequence ID" value="ROQ53473.1"/>
    <property type="molecule type" value="Genomic_DNA"/>
</dbReference>
<dbReference type="GO" id="GO:0009279">
    <property type="term" value="C:cell outer membrane"/>
    <property type="evidence" value="ECO:0007669"/>
    <property type="project" value="UniProtKB-SubCell"/>
</dbReference>
<dbReference type="FunFam" id="2.170.130.10:FF:000010">
    <property type="entry name" value="Ferripyoverdine receptor"/>
    <property type="match status" value="1"/>
</dbReference>
<evidence type="ECO:0000256" key="9">
    <source>
        <dbReference type="ARBA" id="ARBA00023065"/>
    </source>
</evidence>
<dbReference type="GO" id="GO:0015344">
    <property type="term" value="F:siderophore uptake transmembrane transporter activity"/>
    <property type="evidence" value="ECO:0007669"/>
    <property type="project" value="TreeGrafter"/>
</dbReference>
<dbReference type="Pfam" id="PF07715">
    <property type="entry name" value="Plug"/>
    <property type="match status" value="1"/>
</dbReference>
<evidence type="ECO:0000256" key="3">
    <source>
        <dbReference type="ARBA" id="ARBA00022448"/>
    </source>
</evidence>
<dbReference type="Pfam" id="PF07660">
    <property type="entry name" value="STN"/>
    <property type="match status" value="1"/>
</dbReference>
<evidence type="ECO:0000256" key="1">
    <source>
        <dbReference type="ARBA" id="ARBA00004571"/>
    </source>
</evidence>
<dbReference type="InterPro" id="IPR036942">
    <property type="entry name" value="Beta-barrel_TonB_sf"/>
</dbReference>
<organism evidence="18 19">
    <name type="scientific">Pseudomonas putida</name>
    <name type="common">Arthrobacter siderocapsulatus</name>
    <dbReference type="NCBI Taxonomy" id="303"/>
    <lineage>
        <taxon>Bacteria</taxon>
        <taxon>Pseudomonadati</taxon>
        <taxon>Pseudomonadota</taxon>
        <taxon>Gammaproteobacteria</taxon>
        <taxon>Pseudomonadales</taxon>
        <taxon>Pseudomonadaceae</taxon>
        <taxon>Pseudomonas</taxon>
    </lineage>
</organism>
<dbReference type="SUPFAM" id="SSF56935">
    <property type="entry name" value="Porins"/>
    <property type="match status" value="1"/>
</dbReference>
<dbReference type="InterPro" id="IPR010105">
    <property type="entry name" value="TonB_sidphr_rcpt"/>
</dbReference>
<protein>
    <submittedName>
        <fullName evidence="18">Outer membrane receptor for ferric coprogen and ferric-rhodotorulic acid</fullName>
    </submittedName>
</protein>
<keyword evidence="4 14" id="KW-1134">Transmembrane beta strand</keyword>
<evidence type="ECO:0000256" key="5">
    <source>
        <dbReference type="ARBA" id="ARBA00022496"/>
    </source>
</evidence>
<dbReference type="NCBIfam" id="TIGR01783">
    <property type="entry name" value="TonB-siderophor"/>
    <property type="match status" value="1"/>
</dbReference>
<accession>A0A9X8EK79</accession>
<name>A0A9X8EK79_PSEPU</name>
<comment type="subcellular location">
    <subcellularLocation>
        <location evidence="1 14">Cell outer membrane</location>
        <topology evidence="1 14">Multi-pass membrane protein</topology>
    </subcellularLocation>
</comment>
<evidence type="ECO:0000256" key="15">
    <source>
        <dbReference type="RuleBase" id="RU003357"/>
    </source>
</evidence>
<dbReference type="PROSITE" id="PS52016">
    <property type="entry name" value="TONB_DEPENDENT_REC_3"/>
    <property type="match status" value="1"/>
</dbReference>
<keyword evidence="11 14" id="KW-0472">Membrane</keyword>
<dbReference type="InterPro" id="IPR037066">
    <property type="entry name" value="Plug_dom_sf"/>
</dbReference>
<evidence type="ECO:0000313" key="18">
    <source>
        <dbReference type="EMBL" id="ROQ53473.1"/>
    </source>
</evidence>
<evidence type="ECO:0000313" key="19">
    <source>
        <dbReference type="Proteomes" id="UP000269115"/>
    </source>
</evidence>
<dbReference type="GO" id="GO:0038023">
    <property type="term" value="F:signaling receptor activity"/>
    <property type="evidence" value="ECO:0007669"/>
    <property type="project" value="InterPro"/>
</dbReference>
<keyword evidence="9" id="KW-0406">Ion transport</keyword>
<dbReference type="AlphaFoldDB" id="A0A9X8EK79"/>
<evidence type="ECO:0000256" key="14">
    <source>
        <dbReference type="PROSITE-ProRule" id="PRU01360"/>
    </source>
</evidence>
<keyword evidence="3 14" id="KW-0813">Transport</keyword>
<dbReference type="RefSeq" id="WP_260328910.1">
    <property type="nucleotide sequence ID" value="NZ_RJUR01000011.1"/>
</dbReference>
<dbReference type="Gene3D" id="2.170.130.10">
    <property type="entry name" value="TonB-dependent receptor, plug domain"/>
    <property type="match status" value="1"/>
</dbReference>
<evidence type="ECO:0000259" key="17">
    <source>
        <dbReference type="SMART" id="SM00965"/>
    </source>
</evidence>
<keyword evidence="6 14" id="KW-0812">Transmembrane</keyword>
<evidence type="ECO:0000256" key="6">
    <source>
        <dbReference type="ARBA" id="ARBA00022692"/>
    </source>
</evidence>
<dbReference type="CDD" id="cd01347">
    <property type="entry name" value="ligand_gated_channel"/>
    <property type="match status" value="1"/>
</dbReference>
<proteinExistence type="inferred from homology"/>
<dbReference type="PANTHER" id="PTHR32552:SF74">
    <property type="entry name" value="HYDROXAMATE SIDEROPHORE RECEPTOR FHUE"/>
    <property type="match status" value="1"/>
</dbReference>
<dbReference type="Gene3D" id="2.40.170.20">
    <property type="entry name" value="TonB-dependent receptor, beta-barrel domain"/>
    <property type="match status" value="1"/>
</dbReference>
<dbReference type="InterPro" id="IPR012910">
    <property type="entry name" value="Plug_dom"/>
</dbReference>
<sequence length="815" mass="89527">MQHPLPGFCTATLNTPSALCLALLGASLLMATPALGHAAEGQVTARTLHQQEFAIEAGALATVLNSFATEAGVVLSFDNGLTEGKQSRGINGRYSIDQGFAVLLSGSGLQAVAGGDNSYVLLPAAPSGSLQLDATNVTGSGLGAITEDSGSYTTGSTTTATRMNLSLRETPQSISVVTRQQMDDQNMQSLEDVARAATGISTVKGFGTERPLYYSRGFQVDDLQFDGLPSSVTESFSMDVMSVNNMAMYDRVEIVRGANGLMQGAGNPSAAINMVRKRPTREYRLKAEIGAGSWDNYRTQLDVGGPLNAEGTVRGRTVLMYNSRNSYQDYADKDNQLFYAIGEVDLNDSTTVAVGASFQQDNSGGYDWGGLPTHLDGSSYNFSRSKSFAGKWAYLDKINRNVFADIKHSFNEDWNLTVATNLIWSNSDFLAQVGYHTRDTDSTMQYWPNSARYDDEQINLDAALNGAFNLLGRKHEVVIGTNLRRDRLQYVTGSSSVNPIVDILDFDTSTFPKPQIVGSLTPSRHVRKDKGIYAATRLNPFDDLHVILGSRLSWVDYDTQGPWETDRFRENRKIIPYGGIVYDVNDTTSVYASYTEIYKMQSNYSVDNKLLEPTTGSNYEVGVKNELFDGRLNTSLALFQVDQTGLAQVVPEAGRVCGPTRDSRCYTEGAKVRNRGFDAEVSGELMPGWNASMGYTYSHPKHVAGSRKGDTYGTENSPQRLFKAATTYQLPGSLDQWRVGTSVYHQSKLYLNSISQSAYNLVDLNANFRIDQNLSVQLNLNNVFDEKYYTAIFSQDTGNYYGEPRNFAVTLRYEN</sequence>